<dbReference type="SUPFAM" id="SSF52540">
    <property type="entry name" value="P-loop containing nucleoside triphosphate hydrolases"/>
    <property type="match status" value="1"/>
</dbReference>
<dbReference type="InterPro" id="IPR027417">
    <property type="entry name" value="P-loop_NTPase"/>
</dbReference>
<sequence length="585" mass="66188">MIKIKAQKTESIYGGYFSRTVLIKDWPNQVIRGFTYPFNHLHLGEGIHTKITYVVGPAKIKWNLWMEWKEKRIRANVEAEAGRSGGMPRPEEVKALQAIEHLKRSTAYSGSEVSDLWCFITVTADTRKSLNNAVKKLIHELKTKMQIKKVIQLKKRQHRAFANTLILNNGSNDIIKEYPGRLMDEEAVTAFYPFLNGSITDNRGLYFGHRVADLSVVLQDLTAGEGNKNITVLGASGEGKSTFLKSLCNSAAGDNWKVVIYDVDGEFYEWCQEVGGLWVDLSSHTGRYQDPVKIAKRIGDPREDDARYANAAARTAKLISILAGGLTTEELNALDRALMKCWEDVGIVRDDPSTWENKGASIHTWYAFLKGDQSPEARSLAAKVWRYFEGIHSNMFSHEEEIDFDNEQIIVFHIAQAVNNQADTLTGLAKLTMALDMGIEHSRRERLKGENWSLYVFDEGQRQTKIDLISDVINFFATTVRKYNGVACCATNKTNVLWPETGGSDGGKGLWENSSIKILFWMEESAMNEVAKRADIPKVVFDKLKTLHETKQFIIRTDKGYDVLKLYLPPEELKLYKTRGLKKGN</sequence>
<name>A0A140L9X7_9FIRM</name>
<dbReference type="STRING" id="520762.AN619_04780"/>
<evidence type="ECO:0000259" key="1">
    <source>
        <dbReference type="Pfam" id="PF01935"/>
    </source>
</evidence>
<keyword evidence="3" id="KW-1185">Reference proteome</keyword>
<dbReference type="Pfam" id="PF01935">
    <property type="entry name" value="DUF87"/>
    <property type="match status" value="1"/>
</dbReference>
<gene>
    <name evidence="2" type="ORF">AN619_04780</name>
</gene>
<dbReference type="AlphaFoldDB" id="A0A140L9X7"/>
<dbReference type="PANTHER" id="PTHR30121:SF6">
    <property type="entry name" value="SLR6007 PROTEIN"/>
    <property type="match status" value="1"/>
</dbReference>
<accession>A0A140L9X7</accession>
<feature type="domain" description="Helicase HerA central" evidence="1">
    <location>
        <begin position="230"/>
        <end position="269"/>
    </location>
</feature>
<evidence type="ECO:0000313" key="3">
    <source>
        <dbReference type="Proteomes" id="UP000070456"/>
    </source>
</evidence>
<protein>
    <recommendedName>
        <fullName evidence="1">Helicase HerA central domain-containing protein</fullName>
    </recommendedName>
</protein>
<organism evidence="2 3">
    <name type="scientific">Thermotalea metallivorans</name>
    <dbReference type="NCBI Taxonomy" id="520762"/>
    <lineage>
        <taxon>Bacteria</taxon>
        <taxon>Bacillati</taxon>
        <taxon>Bacillota</taxon>
        <taxon>Clostridia</taxon>
        <taxon>Peptostreptococcales</taxon>
        <taxon>Thermotaleaceae</taxon>
        <taxon>Thermotalea</taxon>
    </lineage>
</organism>
<comment type="caution">
    <text evidence="2">The sequence shown here is derived from an EMBL/GenBank/DDBJ whole genome shotgun (WGS) entry which is preliminary data.</text>
</comment>
<dbReference type="Gene3D" id="1.10.8.730">
    <property type="match status" value="1"/>
</dbReference>
<dbReference type="Gene3D" id="3.40.50.300">
    <property type="entry name" value="P-loop containing nucleotide triphosphate hydrolases"/>
    <property type="match status" value="1"/>
</dbReference>
<reference evidence="2 3" key="1">
    <citation type="submission" date="2015-12" db="EMBL/GenBank/DDBJ databases">
        <title>Draft genome sequence of the thermoanaerobe Thermotalea metallivorans, an isolate from the runoff channel of the Great Artesian Basin, Australia.</title>
        <authorList>
            <person name="Patel B.K."/>
        </authorList>
    </citation>
    <scope>NUCLEOTIDE SEQUENCE [LARGE SCALE GENOMIC DNA]</scope>
    <source>
        <strain evidence="2 3">B2-1</strain>
    </source>
</reference>
<dbReference type="RefSeq" id="WP_068554732.1">
    <property type="nucleotide sequence ID" value="NZ_LOEE01000016.1"/>
</dbReference>
<dbReference type="InterPro" id="IPR002789">
    <property type="entry name" value="HerA_central"/>
</dbReference>
<evidence type="ECO:0000313" key="2">
    <source>
        <dbReference type="EMBL" id="KXG77352.1"/>
    </source>
</evidence>
<dbReference type="InterPro" id="IPR051162">
    <property type="entry name" value="T4SS_component"/>
</dbReference>
<proteinExistence type="predicted"/>
<dbReference type="PANTHER" id="PTHR30121">
    <property type="entry name" value="UNCHARACTERIZED PROTEIN YJGR-RELATED"/>
    <property type="match status" value="1"/>
</dbReference>
<dbReference type="EMBL" id="LOEE01000016">
    <property type="protein sequence ID" value="KXG77352.1"/>
    <property type="molecule type" value="Genomic_DNA"/>
</dbReference>
<dbReference type="Proteomes" id="UP000070456">
    <property type="component" value="Unassembled WGS sequence"/>
</dbReference>
<dbReference type="OrthoDB" id="9804380at2"/>